<reference evidence="2" key="2">
    <citation type="submission" date="2015-08" db="UniProtKB">
        <authorList>
            <consortium name="WormBaseParasite"/>
        </authorList>
    </citation>
    <scope>IDENTIFICATION</scope>
</reference>
<protein>
    <submittedName>
        <fullName evidence="2">Uncharacterized protein</fullName>
    </submittedName>
</protein>
<sequence>MRLPCLQRFRWLIPSRTIETLLFVSIFVITISSTKGLIPANKKEAIEKSKLTKSQMDKVMNLHKSWYNQAINGLLGVMGKELISKLTNVDEKITLLQCLESIGYMDIHPRYPAQCLILAKDKKFHRVKRQSLRFREEFHKQRESDIDNKNIIKAKKIVTLKTRESGNSIIKNIAKFFTNIASFVDPRKKNKKVTPWKETYKKISKINKIMKSKNIDKDASYKRVFDLVAEDQPERIVRIARSLAKPKPLDTQFNDLIFTLEKHYHGKETPSILSPRFGSLLPSKYQKKNKQSFILSPNLFPLYQDESDPNSKNDILPIPKVMNDLGINEKDKEVILEMIMDVTGADRIVEGVEDVLKTNILSDDIEAITSFVSNAFNAVQKNFNPRQKREMENKRFTFLSPSQLEIIYGEEGPYKIKRSEFPFSIGEYKRMTLVDKKRSLWESVRKISEIPDPIAERRGGSRFYSRRFKRTLTLKGDHTTLSPFAFAPSINTFTLLGPTTLSPSLFSPSIIAPYLLSPPVLSPQVGNPMIFSPYVLGPNVLSAAVFNAYVFSPYVLSPNVINPYVLSPVILSPFVLCPDVLSPTVLSGVVLSPSVLSPAVMTDSILAVNVLSPAFLS</sequence>
<dbReference type="InterPro" id="IPR006954">
    <property type="entry name" value="Mlt-10-like"/>
</dbReference>
<evidence type="ECO:0000313" key="1">
    <source>
        <dbReference type="Proteomes" id="UP000035680"/>
    </source>
</evidence>
<dbReference type="Pfam" id="PF04870">
    <property type="entry name" value="Moulting_cycle"/>
    <property type="match status" value="2"/>
</dbReference>
<organism evidence="1 2">
    <name type="scientific">Strongyloides venezuelensis</name>
    <name type="common">Threadworm</name>
    <dbReference type="NCBI Taxonomy" id="75913"/>
    <lineage>
        <taxon>Eukaryota</taxon>
        <taxon>Metazoa</taxon>
        <taxon>Ecdysozoa</taxon>
        <taxon>Nematoda</taxon>
        <taxon>Chromadorea</taxon>
        <taxon>Rhabditida</taxon>
        <taxon>Tylenchina</taxon>
        <taxon>Panagrolaimomorpha</taxon>
        <taxon>Strongyloidoidea</taxon>
        <taxon>Strongyloididae</taxon>
        <taxon>Strongyloides</taxon>
    </lineage>
</organism>
<dbReference type="AlphaFoldDB" id="A0A0K0FNR3"/>
<accession>A0A0K0FNR3</accession>
<dbReference type="Proteomes" id="UP000035680">
    <property type="component" value="Unassembled WGS sequence"/>
</dbReference>
<reference evidence="1" key="1">
    <citation type="submission" date="2014-07" db="EMBL/GenBank/DDBJ databases">
        <authorList>
            <person name="Martin A.A"/>
            <person name="De Silva N."/>
        </authorList>
    </citation>
    <scope>NUCLEOTIDE SEQUENCE</scope>
</reference>
<dbReference type="WBParaSite" id="SVE_1076400.1">
    <property type="protein sequence ID" value="SVE_1076400.1"/>
    <property type="gene ID" value="SVE_1076400"/>
</dbReference>
<name>A0A0K0FNR3_STRVS</name>
<dbReference type="PANTHER" id="PTHR21523:SF46">
    <property type="entry name" value="MLT-TEN (MLT-10) RELATED"/>
    <property type="match status" value="1"/>
</dbReference>
<evidence type="ECO:0000313" key="2">
    <source>
        <dbReference type="WBParaSite" id="SVE_1076400.1"/>
    </source>
</evidence>
<keyword evidence="1" id="KW-1185">Reference proteome</keyword>
<dbReference type="PANTHER" id="PTHR21523">
    <property type="match status" value="1"/>
</dbReference>
<proteinExistence type="predicted"/>